<feature type="non-terminal residue" evidence="2">
    <location>
        <position position="1"/>
    </location>
</feature>
<keyword evidence="3" id="KW-1185">Reference proteome</keyword>
<dbReference type="GO" id="GO:0005737">
    <property type="term" value="C:cytoplasm"/>
    <property type="evidence" value="ECO:0007669"/>
    <property type="project" value="TreeGrafter"/>
</dbReference>
<evidence type="ECO:0000313" key="2">
    <source>
        <dbReference type="EMBL" id="WMV42668.1"/>
    </source>
</evidence>
<accession>A0AAF0UAZ4</accession>
<reference evidence="2" key="1">
    <citation type="submission" date="2023-08" db="EMBL/GenBank/DDBJ databases">
        <title>A de novo genome assembly of Solanum verrucosum Schlechtendal, a Mexican diploid species geographically isolated from the other diploid A-genome species in potato relatives.</title>
        <authorList>
            <person name="Hosaka K."/>
        </authorList>
    </citation>
    <scope>NUCLEOTIDE SEQUENCE</scope>
    <source>
        <tissue evidence="2">Young leaves</tissue>
    </source>
</reference>
<proteinExistence type="predicted"/>
<dbReference type="GO" id="GO:0005524">
    <property type="term" value="F:ATP binding"/>
    <property type="evidence" value="ECO:0007669"/>
    <property type="project" value="InterPro"/>
</dbReference>
<dbReference type="InterPro" id="IPR051363">
    <property type="entry name" value="RLR_Helicase"/>
</dbReference>
<dbReference type="PANTHER" id="PTHR14074:SF16">
    <property type="entry name" value="ANTIVIRAL INNATE IMMUNE RESPONSE RECEPTOR RIG-I"/>
    <property type="match status" value="1"/>
</dbReference>
<dbReference type="GO" id="GO:0003676">
    <property type="term" value="F:nucleic acid binding"/>
    <property type="evidence" value="ECO:0007669"/>
    <property type="project" value="InterPro"/>
</dbReference>
<feature type="domain" description="DEAD/DEAH-box helicase" evidence="1">
    <location>
        <begin position="47"/>
        <end position="109"/>
    </location>
</feature>
<dbReference type="Gene3D" id="3.40.50.300">
    <property type="entry name" value="P-loop containing nucleotide triphosphate hydrolases"/>
    <property type="match status" value="1"/>
</dbReference>
<dbReference type="Pfam" id="PF00270">
    <property type="entry name" value="DEAD"/>
    <property type="match status" value="1"/>
</dbReference>
<dbReference type="SUPFAM" id="SSF52540">
    <property type="entry name" value="P-loop containing nucleoside triphosphate hydrolases"/>
    <property type="match status" value="1"/>
</dbReference>
<name>A0AAF0UAZ4_SOLVR</name>
<dbReference type="InterPro" id="IPR027417">
    <property type="entry name" value="P-loop_NTPase"/>
</dbReference>
<protein>
    <recommendedName>
        <fullName evidence="1">DEAD/DEAH-box helicase domain-containing protein</fullName>
    </recommendedName>
</protein>
<dbReference type="AlphaFoldDB" id="A0AAF0UAZ4"/>
<dbReference type="Proteomes" id="UP001234989">
    <property type="component" value="Chromosome 8"/>
</dbReference>
<dbReference type="EMBL" id="CP133619">
    <property type="protein sequence ID" value="WMV42668.1"/>
    <property type="molecule type" value="Genomic_DNA"/>
</dbReference>
<sequence length="132" mass="15491">ILFEKKDKMEEEKQENPLKRNFEAFSSEAEQMDVEKKKKIEEFIPREYQLKVFKVAMRRNTIAVLDTGAGKTNIAVMMIREIGKTLRNDDEKKLIVFLAPTVHLVHQKQMIHRFQAIEGLEASVYELKFPPI</sequence>
<evidence type="ECO:0000313" key="3">
    <source>
        <dbReference type="Proteomes" id="UP001234989"/>
    </source>
</evidence>
<organism evidence="2 3">
    <name type="scientific">Solanum verrucosum</name>
    <dbReference type="NCBI Taxonomy" id="315347"/>
    <lineage>
        <taxon>Eukaryota</taxon>
        <taxon>Viridiplantae</taxon>
        <taxon>Streptophyta</taxon>
        <taxon>Embryophyta</taxon>
        <taxon>Tracheophyta</taxon>
        <taxon>Spermatophyta</taxon>
        <taxon>Magnoliopsida</taxon>
        <taxon>eudicotyledons</taxon>
        <taxon>Gunneridae</taxon>
        <taxon>Pentapetalae</taxon>
        <taxon>asterids</taxon>
        <taxon>lamiids</taxon>
        <taxon>Solanales</taxon>
        <taxon>Solanaceae</taxon>
        <taxon>Solanoideae</taxon>
        <taxon>Solaneae</taxon>
        <taxon>Solanum</taxon>
    </lineage>
</organism>
<dbReference type="InterPro" id="IPR011545">
    <property type="entry name" value="DEAD/DEAH_box_helicase_dom"/>
</dbReference>
<dbReference type="PANTHER" id="PTHR14074">
    <property type="entry name" value="HELICASE WITH DEATH DOMAIN-RELATED"/>
    <property type="match status" value="1"/>
</dbReference>
<evidence type="ECO:0000259" key="1">
    <source>
        <dbReference type="Pfam" id="PF00270"/>
    </source>
</evidence>
<gene>
    <name evidence="2" type="ORF">MTR67_036053</name>
</gene>